<gene>
    <name evidence="1" type="ORF">MU9_2892</name>
</gene>
<protein>
    <submittedName>
        <fullName evidence="1">Uncharacterized protein</fullName>
    </submittedName>
</protein>
<dbReference type="HOGENOM" id="CLU_128112_0_0_6"/>
<organism evidence="1 2">
    <name type="scientific">Morganella morganii subsp. morganii KT</name>
    <dbReference type="NCBI Taxonomy" id="1124991"/>
    <lineage>
        <taxon>Bacteria</taxon>
        <taxon>Pseudomonadati</taxon>
        <taxon>Pseudomonadota</taxon>
        <taxon>Gammaproteobacteria</taxon>
        <taxon>Enterobacterales</taxon>
        <taxon>Morganellaceae</taxon>
        <taxon>Morganella</taxon>
    </lineage>
</organism>
<dbReference type="AlphaFoldDB" id="M1SYB6"/>
<accession>M1SYB6</accession>
<reference evidence="1 2" key="1">
    <citation type="journal article" date="2012" name="BMC Genomics">
        <title>Whole-genome sequencing and identification of Morganella morganii KT pathogenicity-related genes.</title>
        <authorList>
            <person name="Chen Y.T."/>
            <person name="Peng H.L."/>
            <person name="Shia W.C."/>
            <person name="Hsu F.R."/>
            <person name="Ken C.F."/>
            <person name="Tsao Y.M."/>
            <person name="Chen C.H."/>
            <person name="Liu C.E."/>
            <person name="Hsieh M.F."/>
            <person name="Chen H.C."/>
            <person name="Tang C.Y."/>
            <person name="Ku T.H."/>
        </authorList>
    </citation>
    <scope>NUCLEOTIDE SEQUENCE [LARGE SCALE GENOMIC DNA]</scope>
    <source>
        <strain evidence="1 2">KT</strain>
    </source>
</reference>
<dbReference type="Proteomes" id="UP000011834">
    <property type="component" value="Chromosome"/>
</dbReference>
<dbReference type="EMBL" id="CP004345">
    <property type="protein sequence ID" value="AGG31937.1"/>
    <property type="molecule type" value="Genomic_DNA"/>
</dbReference>
<keyword evidence="2" id="KW-1185">Reference proteome</keyword>
<dbReference type="eggNOG" id="ENOG50338RV">
    <property type="taxonomic scope" value="Bacteria"/>
</dbReference>
<sequence length="113" mass="12292">MMVPLFESGCIVFCDSLEKWVDLHNRLGVYAGDGEANGMSHTVSNDGQIIHIIGLFNGKSSTLAHECSHMAFDICHRVGVNVEAGAANETFCHLVSRMVDFCSEHLKSRAVPA</sequence>
<dbReference type="KEGG" id="mmk:MU9_2892"/>
<evidence type="ECO:0000313" key="2">
    <source>
        <dbReference type="Proteomes" id="UP000011834"/>
    </source>
</evidence>
<proteinExistence type="predicted"/>
<evidence type="ECO:0000313" key="1">
    <source>
        <dbReference type="EMBL" id="AGG31937.1"/>
    </source>
</evidence>
<name>M1SYB6_MORMO</name>